<proteinExistence type="predicted"/>
<keyword evidence="1" id="KW-1133">Transmembrane helix</keyword>
<dbReference type="Proteomes" id="UP001177670">
    <property type="component" value="Unassembled WGS sequence"/>
</dbReference>
<sequence length="198" mass="22479">MNELLRGTGDSVIVKNRIYQCRAVPVAVQQRLNGGRRRVEQRRHRRRFVVNDLRRRGRAESDLMHLRWLNGRGTDTLVAEQLIRGRLLIVRPFPVVENVLVMVAAVFVVVEGLGLTCVNLRERWLRLEVLRVACRVGEGAGGWRGGEFAWFRGGCRGCGRRRGSCRRGSLMVVYGVRLVDVVLAVLVQTASRNGIRRL</sequence>
<dbReference type="EMBL" id="JAHYIQ010000020">
    <property type="protein sequence ID" value="KAK1123699.1"/>
    <property type="molecule type" value="Genomic_DNA"/>
</dbReference>
<accession>A0AA40KKJ6</accession>
<organism evidence="2 3">
    <name type="scientific">Melipona bicolor</name>
    <dbReference type="NCBI Taxonomy" id="60889"/>
    <lineage>
        <taxon>Eukaryota</taxon>
        <taxon>Metazoa</taxon>
        <taxon>Ecdysozoa</taxon>
        <taxon>Arthropoda</taxon>
        <taxon>Hexapoda</taxon>
        <taxon>Insecta</taxon>
        <taxon>Pterygota</taxon>
        <taxon>Neoptera</taxon>
        <taxon>Endopterygota</taxon>
        <taxon>Hymenoptera</taxon>
        <taxon>Apocrita</taxon>
        <taxon>Aculeata</taxon>
        <taxon>Apoidea</taxon>
        <taxon>Anthophila</taxon>
        <taxon>Apidae</taxon>
        <taxon>Melipona</taxon>
    </lineage>
</organism>
<feature type="transmembrane region" description="Helical" evidence="1">
    <location>
        <begin position="99"/>
        <end position="120"/>
    </location>
</feature>
<keyword evidence="1" id="KW-0472">Membrane</keyword>
<keyword evidence="3" id="KW-1185">Reference proteome</keyword>
<name>A0AA40KKJ6_9HYME</name>
<gene>
    <name evidence="2" type="ORF">K0M31_008397</name>
</gene>
<evidence type="ECO:0000313" key="3">
    <source>
        <dbReference type="Proteomes" id="UP001177670"/>
    </source>
</evidence>
<reference evidence="2" key="1">
    <citation type="submission" date="2021-10" db="EMBL/GenBank/DDBJ databases">
        <title>Melipona bicolor Genome sequencing and assembly.</title>
        <authorList>
            <person name="Araujo N.S."/>
            <person name="Arias M.C."/>
        </authorList>
    </citation>
    <scope>NUCLEOTIDE SEQUENCE</scope>
    <source>
        <strain evidence="2">USP_2M_L1-L4_2017</strain>
        <tissue evidence="2">Whole body</tissue>
    </source>
</reference>
<comment type="caution">
    <text evidence="2">The sequence shown here is derived from an EMBL/GenBank/DDBJ whole genome shotgun (WGS) entry which is preliminary data.</text>
</comment>
<keyword evidence="1" id="KW-0812">Transmembrane</keyword>
<dbReference type="AlphaFoldDB" id="A0AA40KKJ6"/>
<protein>
    <submittedName>
        <fullName evidence="2">Uncharacterized protein</fullName>
    </submittedName>
</protein>
<evidence type="ECO:0000256" key="1">
    <source>
        <dbReference type="SAM" id="Phobius"/>
    </source>
</evidence>
<feature type="transmembrane region" description="Helical" evidence="1">
    <location>
        <begin position="170"/>
        <end position="190"/>
    </location>
</feature>
<evidence type="ECO:0000313" key="2">
    <source>
        <dbReference type="EMBL" id="KAK1123699.1"/>
    </source>
</evidence>